<gene>
    <name evidence="3" type="ORF">MsedA_1326</name>
    <name evidence="4" type="ORF">MsedB_1328</name>
    <name evidence="5" type="ORF">MsedC_1326</name>
    <name evidence="6" type="ORF">MsedD_1327</name>
    <name evidence="7" type="ORF">MsedE_1332</name>
</gene>
<dbReference type="Proteomes" id="UP000062475">
    <property type="component" value="Chromosome"/>
</dbReference>
<evidence type="ECO:0000313" key="6">
    <source>
        <dbReference type="EMBL" id="AKV82074.1"/>
    </source>
</evidence>
<evidence type="ECO:0000313" key="8">
    <source>
        <dbReference type="Proteomes" id="UP000056255"/>
    </source>
</evidence>
<dbReference type="Proteomes" id="UP000062398">
    <property type="component" value="Chromosome"/>
</dbReference>
<evidence type="ECO:0000313" key="10">
    <source>
        <dbReference type="Proteomes" id="UP000062398"/>
    </source>
</evidence>
<dbReference type="Proteomes" id="UP000068832">
    <property type="component" value="Chromosome"/>
</dbReference>
<evidence type="ECO:0000313" key="9">
    <source>
        <dbReference type="Proteomes" id="UP000061362"/>
    </source>
</evidence>
<dbReference type="Proteomes" id="UP000056255">
    <property type="component" value="Chromosome"/>
</dbReference>
<dbReference type="Proteomes" id="UP000061362">
    <property type="component" value="Chromosome"/>
</dbReference>
<evidence type="ECO:0000259" key="2">
    <source>
        <dbReference type="PROSITE" id="PS51740"/>
    </source>
</evidence>
<proteinExistence type="predicted"/>
<dbReference type="Gene3D" id="2.10.260.10">
    <property type="match status" value="1"/>
</dbReference>
<evidence type="ECO:0000313" key="5">
    <source>
        <dbReference type="EMBL" id="AKV79829.1"/>
    </source>
</evidence>
<feature type="coiled-coil region" evidence="1">
    <location>
        <begin position="31"/>
        <end position="58"/>
    </location>
</feature>
<dbReference type="GO" id="GO:0003677">
    <property type="term" value="F:DNA binding"/>
    <property type="evidence" value="ECO:0007669"/>
    <property type="project" value="InterPro"/>
</dbReference>
<name>A0A0K1SL64_9CREN</name>
<accession>A0A0K1SL64</accession>
<protein>
    <submittedName>
        <fullName evidence="3">AbrB family transcriptional regulator</fullName>
    </submittedName>
</protein>
<dbReference type="EMBL" id="CP012176">
    <property type="protein sequence ID" value="AKV84323.1"/>
    <property type="molecule type" value="Genomic_DNA"/>
</dbReference>
<evidence type="ECO:0000313" key="7">
    <source>
        <dbReference type="EMBL" id="AKV84323.1"/>
    </source>
</evidence>
<dbReference type="Pfam" id="PF04014">
    <property type="entry name" value="MazE_antitoxin"/>
    <property type="match status" value="1"/>
</dbReference>
<evidence type="ECO:0000313" key="11">
    <source>
        <dbReference type="Proteomes" id="UP000062475"/>
    </source>
</evidence>
<dbReference type="PATRIC" id="fig|43687.5.peg.1428"/>
<dbReference type="NCBIfam" id="TIGR01439">
    <property type="entry name" value="lp_hng_hel_AbrB"/>
    <property type="match status" value="1"/>
</dbReference>
<dbReference type="InterPro" id="IPR007159">
    <property type="entry name" value="SpoVT-AbrB_dom"/>
</dbReference>
<reference evidence="7 8" key="2">
    <citation type="submission" date="2015-07" db="EMBL/GenBank/DDBJ databases">
        <title>Physiological, transcriptional responses and genome re-sequencing of acid resistant extremely thermoacidophilic Metallosphaera sedula SARC-M1.</title>
        <authorList>
            <person name="Ai C."/>
            <person name="McCarthy S."/>
            <person name="Eckrich V."/>
            <person name="Rudrappa D."/>
            <person name="Qiu G."/>
            <person name="Blum P."/>
        </authorList>
    </citation>
    <scope>NUCLEOTIDE SEQUENCE [LARGE SCALE GENOMIC DNA]</scope>
    <source>
        <strain evidence="7 8">SARC-M1</strain>
    </source>
</reference>
<dbReference type="PROSITE" id="PS51740">
    <property type="entry name" value="SPOVT_ABRB"/>
    <property type="match status" value="1"/>
</dbReference>
<evidence type="ECO:0000313" key="4">
    <source>
        <dbReference type="EMBL" id="AKV77584.1"/>
    </source>
</evidence>
<dbReference type="InterPro" id="IPR037914">
    <property type="entry name" value="SpoVT-AbrB_sf"/>
</dbReference>
<feature type="domain" description="SpoVT-AbrB" evidence="2">
    <location>
        <begin position="1"/>
        <end position="35"/>
    </location>
</feature>
<dbReference type="EMBL" id="CP012175">
    <property type="protein sequence ID" value="AKV82074.1"/>
    <property type="molecule type" value="Genomic_DNA"/>
</dbReference>
<evidence type="ECO:0000313" key="12">
    <source>
        <dbReference type="Proteomes" id="UP000068832"/>
    </source>
</evidence>
<keyword evidence="1" id="KW-0175">Coiled coil</keyword>
<evidence type="ECO:0000313" key="3">
    <source>
        <dbReference type="EMBL" id="AKV75341.1"/>
    </source>
</evidence>
<dbReference type="EMBL" id="CP012174">
    <property type="protein sequence ID" value="AKV79829.1"/>
    <property type="molecule type" value="Genomic_DNA"/>
</dbReference>
<evidence type="ECO:0000256" key="1">
    <source>
        <dbReference type="SAM" id="Coils"/>
    </source>
</evidence>
<dbReference type="EMBL" id="CP012172">
    <property type="protein sequence ID" value="AKV75341.1"/>
    <property type="molecule type" value="Genomic_DNA"/>
</dbReference>
<dbReference type="AlphaFoldDB" id="A0A0K1SL64"/>
<organism evidence="3 12">
    <name type="scientific">Metallosphaera sedula</name>
    <dbReference type="NCBI Taxonomy" id="43687"/>
    <lineage>
        <taxon>Archaea</taxon>
        <taxon>Thermoproteota</taxon>
        <taxon>Thermoprotei</taxon>
        <taxon>Sulfolobales</taxon>
        <taxon>Sulfolobaceae</taxon>
        <taxon>Metallosphaera</taxon>
    </lineage>
</organism>
<dbReference type="EMBL" id="CP012173">
    <property type="protein sequence ID" value="AKV77584.1"/>
    <property type="molecule type" value="Genomic_DNA"/>
</dbReference>
<reference evidence="9 10" key="1">
    <citation type="journal article" date="2015" name="Genome Announc.">
        <title>Complete Genome Sequences of Evolved Arsenate-Resistant Metallosphaera sedula Strains.</title>
        <authorList>
            <person name="Ai C."/>
            <person name="McCarthy S."/>
            <person name="Schackwitz W."/>
            <person name="Martin J."/>
            <person name="Lipzen A."/>
            <person name="Blum P."/>
        </authorList>
    </citation>
    <scope>NUCLEOTIDE SEQUENCE [LARGE SCALE GENOMIC DNA]</scope>
    <source>
        <strain evidence="5 10">ARS120-1</strain>
        <strain evidence="6 9">ARS120-2</strain>
        <strain evidence="3 12">ARS50-1</strain>
        <strain evidence="4 11">ARS50-2</strain>
    </source>
</reference>
<sequence length="74" mass="8711">MIIPKNVRDLLGINEGDFLELRVENGKIVLEKERKVDLEEVERKFEEHERRIAYARRASLGDLKGVVLEEEFDD</sequence>
<dbReference type="SUPFAM" id="SSF89447">
    <property type="entry name" value="AbrB/MazE/MraZ-like"/>
    <property type="match status" value="1"/>
</dbReference>